<dbReference type="EMBL" id="HG966617">
    <property type="protein sequence ID" value="CDO60808.1"/>
    <property type="molecule type" value="Genomic_DNA"/>
</dbReference>
<dbReference type="InterPro" id="IPR044000">
    <property type="entry name" value="Phage_tube_2"/>
</dbReference>
<dbReference type="Proteomes" id="UP000032160">
    <property type="component" value="Chromosome I"/>
</dbReference>
<accession>X5MAF6</accession>
<dbReference type="Pfam" id="PF18906">
    <property type="entry name" value="Phage_tube_2"/>
    <property type="match status" value="1"/>
</dbReference>
<keyword evidence="2" id="KW-1185">Reference proteome</keyword>
<dbReference type="AlphaFoldDB" id="X5MAF6"/>
<dbReference type="OrthoDB" id="7325655at2"/>
<evidence type="ECO:0000313" key="1">
    <source>
        <dbReference type="EMBL" id="CDO60808.1"/>
    </source>
</evidence>
<dbReference type="STRING" id="1458461.BN1012_Phect2595"/>
<gene>
    <name evidence="1" type="ORF">BN1012_Phect2595</name>
</gene>
<organism evidence="1 2">
    <name type="scientific">Candidatus Phaeomarinibacter ectocarpi</name>
    <dbReference type="NCBI Taxonomy" id="1458461"/>
    <lineage>
        <taxon>Bacteria</taxon>
        <taxon>Pseudomonadati</taxon>
        <taxon>Pseudomonadota</taxon>
        <taxon>Alphaproteobacteria</taxon>
        <taxon>Hyphomicrobiales</taxon>
        <taxon>Parvibaculaceae</taxon>
        <taxon>Candidatus Phaeomarinibacter</taxon>
    </lineage>
</organism>
<evidence type="ECO:0000313" key="2">
    <source>
        <dbReference type="Proteomes" id="UP000032160"/>
    </source>
</evidence>
<name>X5MAF6_9HYPH</name>
<sequence>MDGVSEDDVLIIASKETTYGTDSVPAPGANSMLTSAFQLNPLDRQEVSRDLDRPGMGGDPSILSGIHYSNTFKLEAAGSGTEGVAPAFADILLAAGYAETIVADTSVAYAPVSDDFDSVSMYAYYKEQLRKLLGWRAALGFEFQAGNMPYFILNGMGLYVGPADQAPAAAADYSNFTDPLPIEDANTPTVTLGGTDLVLVNMTFNAPGNVSYRNLPNQEAVRIAGKRNLAGRLEVLMPEDLSTFNPEGLAAAQTKSALQVVHGTTAGNILTVDAPKVQIVDVNHGTHENERTYQLDIKLTATDGGDDEVKYTFT</sequence>
<reference evidence="1 2" key="1">
    <citation type="journal article" date="2014" name="Front. Genet.">
        <title>Genome and metabolic network of "Candidatus Phaeomarinobacter ectocarpi" Ec32, a new candidate genus of Alphaproteobacteria frequently associated with brown algae.</title>
        <authorList>
            <person name="Dittami S.M."/>
            <person name="Barbeyron T."/>
            <person name="Boyen C."/>
            <person name="Cambefort J."/>
            <person name="Collet G."/>
            <person name="Delage L."/>
            <person name="Gobet A."/>
            <person name="Groisillier A."/>
            <person name="Leblanc C."/>
            <person name="Michel G."/>
            <person name="Scornet D."/>
            <person name="Siegel A."/>
            <person name="Tapia J.E."/>
            <person name="Tonon T."/>
        </authorList>
    </citation>
    <scope>NUCLEOTIDE SEQUENCE [LARGE SCALE GENOMIC DNA]</scope>
    <source>
        <strain evidence="1 2">Ec32</strain>
    </source>
</reference>
<dbReference type="RefSeq" id="WP_043948764.1">
    <property type="nucleotide sequence ID" value="NZ_HG966617.1"/>
</dbReference>
<proteinExistence type="predicted"/>
<protein>
    <submittedName>
        <fullName evidence="1">Uncharacterized protein</fullName>
    </submittedName>
</protein>
<dbReference type="KEGG" id="pect:BN1012_Phect2595"/>
<dbReference type="HOGENOM" id="CLU_075043_0_0_5"/>